<dbReference type="NCBIfam" id="TIGR03506">
    <property type="entry name" value="FlgEFG_subfam"/>
    <property type="match status" value="2"/>
</dbReference>
<keyword evidence="11" id="KW-0969">Cilium</keyword>
<evidence type="ECO:0000259" key="9">
    <source>
        <dbReference type="Pfam" id="PF06429"/>
    </source>
</evidence>
<evidence type="ECO:0000313" key="12">
    <source>
        <dbReference type="Proteomes" id="UP000216998"/>
    </source>
</evidence>
<protein>
    <recommendedName>
        <fullName evidence="3 6">Flagellar basal-body rod protein FlgG</fullName>
    </recommendedName>
    <alternativeName>
        <fullName evidence="5 7">Distal rod protein</fullName>
    </alternativeName>
</protein>
<dbReference type="Pfam" id="PF06429">
    <property type="entry name" value="Flg_bbr_C"/>
    <property type="match status" value="1"/>
</dbReference>
<dbReference type="RefSeq" id="WP_094456613.1">
    <property type="nucleotide sequence ID" value="NZ_NOXU01000029.1"/>
</dbReference>
<dbReference type="Proteomes" id="UP000216998">
    <property type="component" value="Unassembled WGS sequence"/>
</dbReference>
<gene>
    <name evidence="11" type="primary">flgG</name>
    <name evidence="11" type="ORF">CHU95_12175</name>
</gene>
<evidence type="ECO:0000313" key="11">
    <source>
        <dbReference type="EMBL" id="OYQ34204.1"/>
    </source>
</evidence>
<evidence type="ECO:0000256" key="6">
    <source>
        <dbReference type="NCBIfam" id="TIGR02488"/>
    </source>
</evidence>
<dbReference type="SUPFAM" id="SSF117143">
    <property type="entry name" value="Flagellar hook protein flgE"/>
    <property type="match status" value="1"/>
</dbReference>
<dbReference type="GO" id="GO:0009426">
    <property type="term" value="C:bacterial-type flagellum basal body, distal rod"/>
    <property type="evidence" value="ECO:0007669"/>
    <property type="project" value="UniProtKB-UniRule"/>
</dbReference>
<evidence type="ECO:0000256" key="2">
    <source>
        <dbReference type="ARBA" id="ARBA00009677"/>
    </source>
</evidence>
<feature type="domain" description="Flagellar basal body rod protein N-terminal" evidence="8">
    <location>
        <begin position="5"/>
        <end position="34"/>
    </location>
</feature>
<evidence type="ECO:0000256" key="4">
    <source>
        <dbReference type="ARBA" id="ARBA00023143"/>
    </source>
</evidence>
<dbReference type="InterPro" id="IPR010930">
    <property type="entry name" value="Flg_bb/hook_C_dom"/>
</dbReference>
<dbReference type="InterPro" id="IPR037925">
    <property type="entry name" value="FlgE/F/G-like"/>
</dbReference>
<accession>A0A255YZU5</accession>
<dbReference type="NCBIfam" id="TIGR02488">
    <property type="entry name" value="flgG_G_neg"/>
    <property type="match status" value="1"/>
</dbReference>
<evidence type="ECO:0000256" key="7">
    <source>
        <dbReference type="RuleBase" id="RU362116"/>
    </source>
</evidence>
<evidence type="ECO:0000256" key="1">
    <source>
        <dbReference type="ARBA" id="ARBA00004117"/>
    </source>
</evidence>
<keyword evidence="12" id="KW-1185">Reference proteome</keyword>
<reference evidence="11 12" key="1">
    <citation type="submission" date="2017-07" db="EMBL/GenBank/DDBJ databases">
        <title>Niveispirillum cyanobacteriorum sp. nov., isolated from cyanobacterial aggregates in a eutrophic lake.</title>
        <authorList>
            <person name="Cai H."/>
        </authorList>
    </citation>
    <scope>NUCLEOTIDE SEQUENCE [LARGE SCALE GENOMIC DNA]</scope>
    <source>
        <strain evidence="12">TH1-14</strain>
    </source>
</reference>
<evidence type="ECO:0000256" key="5">
    <source>
        <dbReference type="ARBA" id="ARBA00032912"/>
    </source>
</evidence>
<comment type="caution">
    <text evidence="11">The sequence shown here is derived from an EMBL/GenBank/DDBJ whole genome shotgun (WGS) entry which is preliminary data.</text>
</comment>
<proteinExistence type="inferred from homology"/>
<dbReference type="InterPro" id="IPR012834">
    <property type="entry name" value="FlgG_G_neg"/>
</dbReference>
<name>A0A255YZU5_9PROT</name>
<feature type="domain" description="Flagellar basal-body/hook protein C-terminal" evidence="9">
    <location>
        <begin position="215"/>
        <end position="260"/>
    </location>
</feature>
<keyword evidence="11" id="KW-0966">Cell projection</keyword>
<evidence type="ECO:0000256" key="3">
    <source>
        <dbReference type="ARBA" id="ARBA00017948"/>
    </source>
</evidence>
<comment type="subcellular location">
    <subcellularLocation>
        <location evidence="1 7">Bacterial flagellum basal body</location>
    </subcellularLocation>
</comment>
<dbReference type="Pfam" id="PF22692">
    <property type="entry name" value="LlgE_F_G_D1"/>
    <property type="match status" value="1"/>
</dbReference>
<dbReference type="OrthoDB" id="9804559at2"/>
<feature type="domain" description="Flagellar hook protein FlgE/F/G-like D1" evidence="10">
    <location>
        <begin position="96"/>
        <end position="158"/>
    </location>
</feature>
<organism evidence="11 12">
    <name type="scientific">Niveispirillum lacus</name>
    <dbReference type="NCBI Taxonomy" id="1981099"/>
    <lineage>
        <taxon>Bacteria</taxon>
        <taxon>Pseudomonadati</taxon>
        <taxon>Pseudomonadota</taxon>
        <taxon>Alphaproteobacteria</taxon>
        <taxon>Rhodospirillales</taxon>
        <taxon>Azospirillaceae</taxon>
        <taxon>Niveispirillum</taxon>
    </lineage>
</organism>
<dbReference type="InterPro" id="IPR001444">
    <property type="entry name" value="Flag_bb_rod_N"/>
</dbReference>
<keyword evidence="4 7" id="KW-0975">Bacterial flagellum</keyword>
<comment type="similarity">
    <text evidence="2 7">Belongs to the flagella basal body rod proteins family.</text>
</comment>
<sequence>MRSLSIGATGMLAQQLNVETISNNIANMTTTGYKRQRAEFQDLLYQNQRRVGSTSSDAGTIVPSGIQVGLGVKAAAIYRINEQGNINPTGNTLDLAINGQGYFQIQLPNGETAYTRAGSLQLNAEGTLVTADGYQVLPGIVVPQNTVDITVNPNGEVLAKIDGQTVPQNVGQIQLAAFPNNAGLEAIGDNLLLETPASGQAIAGNPGAPGFGRVMQGAVETSNVNIVAEITQLITAQRAYEMNSRVISTTDQMMQSVSQLR</sequence>
<dbReference type="PANTHER" id="PTHR30435">
    <property type="entry name" value="FLAGELLAR PROTEIN"/>
    <property type="match status" value="1"/>
</dbReference>
<dbReference type="EMBL" id="NOXU01000029">
    <property type="protein sequence ID" value="OYQ34204.1"/>
    <property type="molecule type" value="Genomic_DNA"/>
</dbReference>
<dbReference type="PANTHER" id="PTHR30435:SF19">
    <property type="entry name" value="FLAGELLAR BASAL-BODY ROD PROTEIN FLGG"/>
    <property type="match status" value="1"/>
</dbReference>
<dbReference type="AlphaFoldDB" id="A0A255YZU5"/>
<evidence type="ECO:0000259" key="10">
    <source>
        <dbReference type="Pfam" id="PF22692"/>
    </source>
</evidence>
<dbReference type="GO" id="GO:0071978">
    <property type="term" value="P:bacterial-type flagellum-dependent swarming motility"/>
    <property type="evidence" value="ECO:0007669"/>
    <property type="project" value="TreeGrafter"/>
</dbReference>
<comment type="subunit">
    <text evidence="7">The basal body constitutes a major portion of the flagellar organelle and consists of four rings (L,P,S, and M) mounted on a central rod. The rod consists of about 26 subunits of FlgG in the distal portion, and FlgB, FlgC and FlgF are thought to build up the proximal portion of the rod with about 6 subunits each.</text>
</comment>
<evidence type="ECO:0000259" key="8">
    <source>
        <dbReference type="Pfam" id="PF00460"/>
    </source>
</evidence>
<dbReference type="InterPro" id="IPR020013">
    <property type="entry name" value="Flagellar_FlgE/F/G"/>
</dbReference>
<dbReference type="InterPro" id="IPR053967">
    <property type="entry name" value="LlgE_F_G-like_D1"/>
</dbReference>
<keyword evidence="11" id="KW-0282">Flagellum</keyword>
<dbReference type="Pfam" id="PF00460">
    <property type="entry name" value="Flg_bb_rod"/>
    <property type="match status" value="1"/>
</dbReference>